<protein>
    <submittedName>
        <fullName evidence="1">Uncharacterized protein</fullName>
    </submittedName>
</protein>
<reference evidence="1 2" key="1">
    <citation type="journal article" date="2020" name="Cell">
        <title>Large-Scale Comparative Analyses of Tick Genomes Elucidate Their Genetic Diversity and Vector Capacities.</title>
        <authorList>
            <consortium name="Tick Genome and Microbiome Consortium (TIGMIC)"/>
            <person name="Jia N."/>
            <person name="Wang J."/>
            <person name="Shi W."/>
            <person name="Du L."/>
            <person name="Sun Y."/>
            <person name="Zhan W."/>
            <person name="Jiang J.F."/>
            <person name="Wang Q."/>
            <person name="Zhang B."/>
            <person name="Ji P."/>
            <person name="Bell-Sakyi L."/>
            <person name="Cui X.M."/>
            <person name="Yuan T.T."/>
            <person name="Jiang B.G."/>
            <person name="Yang W.F."/>
            <person name="Lam T.T."/>
            <person name="Chang Q.C."/>
            <person name="Ding S.J."/>
            <person name="Wang X.J."/>
            <person name="Zhu J.G."/>
            <person name="Ruan X.D."/>
            <person name="Zhao L."/>
            <person name="Wei J.T."/>
            <person name="Ye R.Z."/>
            <person name="Que T.C."/>
            <person name="Du C.H."/>
            <person name="Zhou Y.H."/>
            <person name="Cheng J.X."/>
            <person name="Dai P.F."/>
            <person name="Guo W.B."/>
            <person name="Han X.H."/>
            <person name="Huang E.J."/>
            <person name="Li L.F."/>
            <person name="Wei W."/>
            <person name="Gao Y.C."/>
            <person name="Liu J.Z."/>
            <person name="Shao H.Z."/>
            <person name="Wang X."/>
            <person name="Wang C.C."/>
            <person name="Yang T.C."/>
            <person name="Huo Q.B."/>
            <person name="Li W."/>
            <person name="Chen H.Y."/>
            <person name="Chen S.E."/>
            <person name="Zhou L.G."/>
            <person name="Ni X.B."/>
            <person name="Tian J.H."/>
            <person name="Sheng Y."/>
            <person name="Liu T."/>
            <person name="Pan Y.S."/>
            <person name="Xia L.Y."/>
            <person name="Li J."/>
            <person name="Zhao F."/>
            <person name="Cao W.C."/>
        </authorList>
    </citation>
    <scope>NUCLEOTIDE SEQUENCE [LARGE SCALE GENOMIC DNA]</scope>
    <source>
        <strain evidence="1">Iper-2018</strain>
    </source>
</reference>
<gene>
    <name evidence="1" type="ORF">HPB47_013747</name>
</gene>
<dbReference type="Proteomes" id="UP000805193">
    <property type="component" value="Unassembled WGS sequence"/>
</dbReference>
<organism evidence="1 2">
    <name type="scientific">Ixodes persulcatus</name>
    <name type="common">Taiga tick</name>
    <dbReference type="NCBI Taxonomy" id="34615"/>
    <lineage>
        <taxon>Eukaryota</taxon>
        <taxon>Metazoa</taxon>
        <taxon>Ecdysozoa</taxon>
        <taxon>Arthropoda</taxon>
        <taxon>Chelicerata</taxon>
        <taxon>Arachnida</taxon>
        <taxon>Acari</taxon>
        <taxon>Parasitiformes</taxon>
        <taxon>Ixodida</taxon>
        <taxon>Ixodoidea</taxon>
        <taxon>Ixodidae</taxon>
        <taxon>Ixodinae</taxon>
        <taxon>Ixodes</taxon>
    </lineage>
</organism>
<dbReference type="EMBL" id="JABSTQ010001995">
    <property type="protein sequence ID" value="KAG0444480.1"/>
    <property type="molecule type" value="Genomic_DNA"/>
</dbReference>
<sequence length="100" mass="10880">LPIDHAEAVSAFRRSVGMLRLQHDYSDHSIANMANMDQTMVRMDEPATRTNNITGEASIRIANTGCSRRGFTVALCATAAGIKLPAFIILKEPTGRIPPK</sequence>
<name>A0AC60R0H7_IXOPE</name>
<feature type="non-terminal residue" evidence="1">
    <location>
        <position position="1"/>
    </location>
</feature>
<accession>A0AC60R0H7</accession>
<keyword evidence="2" id="KW-1185">Reference proteome</keyword>
<feature type="non-terminal residue" evidence="1">
    <location>
        <position position="100"/>
    </location>
</feature>
<evidence type="ECO:0000313" key="1">
    <source>
        <dbReference type="EMBL" id="KAG0444480.1"/>
    </source>
</evidence>
<evidence type="ECO:0000313" key="2">
    <source>
        <dbReference type="Proteomes" id="UP000805193"/>
    </source>
</evidence>
<proteinExistence type="predicted"/>
<comment type="caution">
    <text evidence="1">The sequence shown here is derived from an EMBL/GenBank/DDBJ whole genome shotgun (WGS) entry which is preliminary data.</text>
</comment>